<reference evidence="1 2" key="1">
    <citation type="submission" date="2015-03" db="EMBL/GenBank/DDBJ databases">
        <authorList>
            <person name="Melo L.D.R."/>
            <person name="Veiga P."/>
            <person name="Cerca N."/>
            <person name="Kropinski A.M."/>
            <person name="Azeredo J."/>
            <person name="Almeida C."/>
            <person name="Sillankorva S."/>
        </authorList>
    </citation>
    <scope>NUCLEOTIDE SEQUENCE [LARGE SCALE GENOMIC DNA]</scope>
</reference>
<organism evidence="1 2">
    <name type="scientific">Proteus phage vB_PmiM_Pm5461</name>
    <dbReference type="NCBI Taxonomy" id="1636250"/>
    <lineage>
        <taxon>Viruses</taxon>
        <taxon>Duplodnaviria</taxon>
        <taxon>Heunggongvirae</taxon>
        <taxon>Uroviricota</taxon>
        <taxon>Caudoviricetes</taxon>
        <taxon>Pantevenvirales</taxon>
        <taxon>Straboviridae</taxon>
        <taxon>Bragavirus</taxon>
        <taxon>Bragavirus pm5461</taxon>
    </lineage>
</organism>
<dbReference type="KEGG" id="vg:26622717"/>
<dbReference type="Proteomes" id="UP000202749">
    <property type="component" value="Segment"/>
</dbReference>
<accession>A0A0G2SSX4</accession>
<keyword evidence="2" id="KW-1185">Reference proteome</keyword>
<evidence type="ECO:0000313" key="2">
    <source>
        <dbReference type="Proteomes" id="UP000202749"/>
    </source>
</evidence>
<proteinExistence type="predicted"/>
<dbReference type="RefSeq" id="YP_009195591.1">
    <property type="nucleotide sequence ID" value="NC_028762.1"/>
</dbReference>
<evidence type="ECO:0000313" key="1">
    <source>
        <dbReference type="EMBL" id="AKA62035.1"/>
    </source>
</evidence>
<dbReference type="EMBL" id="KP890823">
    <property type="protein sequence ID" value="AKA62035.1"/>
    <property type="molecule type" value="Genomic_DNA"/>
</dbReference>
<dbReference type="GeneID" id="26622717"/>
<gene>
    <name evidence="1" type="ORF">Pm5461_169</name>
</gene>
<protein>
    <submittedName>
        <fullName evidence="1">Uncharacterized protein</fullName>
    </submittedName>
</protein>
<sequence>MTVEELKSSVIDKDLCFIFKAIREVAMDGRKEIYYKLSEDETIKSDIIEILTKNGFTVSKNHDKVVYHDRVKISWTY</sequence>
<name>A0A0G2SSX4_9CAUD</name>